<protein>
    <submittedName>
        <fullName evidence="2">Uncharacterized protein</fullName>
    </submittedName>
</protein>
<keyword evidence="1" id="KW-0175">Coiled coil</keyword>
<evidence type="ECO:0000256" key="1">
    <source>
        <dbReference type="SAM" id="Coils"/>
    </source>
</evidence>
<evidence type="ECO:0000313" key="3">
    <source>
        <dbReference type="Proteomes" id="UP000749559"/>
    </source>
</evidence>
<dbReference type="EMBL" id="CAIIXF020000011">
    <property type="protein sequence ID" value="CAH1799419.1"/>
    <property type="molecule type" value="Genomic_DNA"/>
</dbReference>
<dbReference type="AlphaFoldDB" id="A0A8S4PYT6"/>
<keyword evidence="3" id="KW-1185">Reference proteome</keyword>
<gene>
    <name evidence="2" type="ORF">OFUS_LOCUS23430</name>
</gene>
<proteinExistence type="predicted"/>
<dbReference type="OrthoDB" id="8046867at2759"/>
<name>A0A8S4PYT6_OWEFU</name>
<sequence length="258" mass="30597">MEETKQTSLDNYIKRKRNQIEDEEYTDAIQELKPKEKREKKEMPALTKEDFLTIFPDLFQANFKKVIQQEDFQDTLKTALKPLLKEQEAKITQLDTEITKTNDKVIDLEKQLQYEQNQRLSLQLRIIGLPDEHKENLANKLVMFAAKKLDHKLDITDFTIYRNGTYTSGKDRPTTVRFNNMADRISFFKCREKLYKQKEKIYINEELPPKLAKIMAEGRKMKKENKLHKIWSYRGSVFVKSKESDEPREVTDLTKLGL</sequence>
<dbReference type="Proteomes" id="UP000749559">
    <property type="component" value="Unassembled WGS sequence"/>
</dbReference>
<feature type="coiled-coil region" evidence="1">
    <location>
        <begin position="84"/>
        <end position="118"/>
    </location>
</feature>
<organism evidence="2 3">
    <name type="scientific">Owenia fusiformis</name>
    <name type="common">Polychaete worm</name>
    <dbReference type="NCBI Taxonomy" id="6347"/>
    <lineage>
        <taxon>Eukaryota</taxon>
        <taxon>Metazoa</taxon>
        <taxon>Spiralia</taxon>
        <taxon>Lophotrochozoa</taxon>
        <taxon>Annelida</taxon>
        <taxon>Polychaeta</taxon>
        <taxon>Sedentaria</taxon>
        <taxon>Canalipalpata</taxon>
        <taxon>Sabellida</taxon>
        <taxon>Oweniida</taxon>
        <taxon>Oweniidae</taxon>
        <taxon>Owenia</taxon>
    </lineage>
</organism>
<reference evidence="2" key="1">
    <citation type="submission" date="2022-03" db="EMBL/GenBank/DDBJ databases">
        <authorList>
            <person name="Martin C."/>
        </authorList>
    </citation>
    <scope>NUCLEOTIDE SEQUENCE</scope>
</reference>
<evidence type="ECO:0000313" key="2">
    <source>
        <dbReference type="EMBL" id="CAH1799419.1"/>
    </source>
</evidence>
<comment type="caution">
    <text evidence="2">The sequence shown here is derived from an EMBL/GenBank/DDBJ whole genome shotgun (WGS) entry which is preliminary data.</text>
</comment>
<accession>A0A8S4PYT6</accession>